<dbReference type="InterPro" id="IPR013783">
    <property type="entry name" value="Ig-like_fold"/>
</dbReference>
<dbReference type="Proteomes" id="UP000285523">
    <property type="component" value="Unassembled WGS sequence"/>
</dbReference>
<sequence length="235" mass="24658">MRISFWRALLGAIMLLVFARPGVALAQYEVLTDRTTITLAVVADPDVPGRVNLRAEVVSAFGTGMPDGRITFHDMATQRVLGWTSVAQPQITVEGLAPGRHMLRADFSGSTGYMPLITLPSQSAEMPLDILVRPVLTLSSSDEVIAPGGLVTFNVAVAGTAGVPGGAVTLRDGDEVVIAHLRLDQAGMAAFTTSALLSGTRSISASYEGDGRYAAAATQIQQQVTSPLAAVTPRR</sequence>
<proteinExistence type="predicted"/>
<dbReference type="InterPro" id="IPR032109">
    <property type="entry name" value="Big_3_5"/>
</dbReference>
<protein>
    <submittedName>
        <fullName evidence="2">Ig-like domain repeat protein</fullName>
    </submittedName>
</protein>
<dbReference type="OrthoDB" id="8264525at2"/>
<evidence type="ECO:0000313" key="3">
    <source>
        <dbReference type="Proteomes" id="UP000285523"/>
    </source>
</evidence>
<reference evidence="2 3" key="1">
    <citation type="submission" date="2018-09" db="EMBL/GenBank/DDBJ databases">
        <title>Draft genome sequence of Rhodopseudomonas palustris 2.1.18.</title>
        <authorList>
            <person name="Robertson S.L."/>
            <person name="Meyer T.E."/>
            <person name="Kyndt J.A."/>
        </authorList>
    </citation>
    <scope>NUCLEOTIDE SEQUENCE [LARGE SCALE GENOMIC DNA]</scope>
    <source>
        <strain evidence="2 3">2.1.18</strain>
    </source>
</reference>
<feature type="domain" description="Bacterial Ig-like" evidence="1">
    <location>
        <begin position="139"/>
        <end position="225"/>
    </location>
</feature>
<organism evidence="2 3">
    <name type="scientific">Rhodopseudomonas palustris</name>
    <dbReference type="NCBI Taxonomy" id="1076"/>
    <lineage>
        <taxon>Bacteria</taxon>
        <taxon>Pseudomonadati</taxon>
        <taxon>Pseudomonadota</taxon>
        <taxon>Alphaproteobacteria</taxon>
        <taxon>Hyphomicrobiales</taxon>
        <taxon>Nitrobacteraceae</taxon>
        <taxon>Rhodopseudomonas</taxon>
    </lineage>
</organism>
<name>A0A418VKH3_RHOPL</name>
<dbReference type="AlphaFoldDB" id="A0A418VKH3"/>
<dbReference type="Gene3D" id="2.60.40.10">
    <property type="entry name" value="Immunoglobulins"/>
    <property type="match status" value="2"/>
</dbReference>
<dbReference type="EMBL" id="QYYD01000004">
    <property type="protein sequence ID" value="RJF76652.1"/>
    <property type="molecule type" value="Genomic_DNA"/>
</dbReference>
<evidence type="ECO:0000259" key="1">
    <source>
        <dbReference type="Pfam" id="PF16640"/>
    </source>
</evidence>
<comment type="caution">
    <text evidence="2">The sequence shown here is derived from an EMBL/GenBank/DDBJ whole genome shotgun (WGS) entry which is preliminary data.</text>
</comment>
<dbReference type="Pfam" id="PF16640">
    <property type="entry name" value="Big_3_5"/>
    <property type="match status" value="1"/>
</dbReference>
<accession>A0A418VKH3</accession>
<evidence type="ECO:0000313" key="2">
    <source>
        <dbReference type="EMBL" id="RJF76652.1"/>
    </source>
</evidence>
<gene>
    <name evidence="2" type="ORF">D4Q52_05790</name>
</gene>